<keyword evidence="3" id="KW-0547">Nucleotide-binding</keyword>
<keyword evidence="1" id="KW-0808">Transferase</keyword>
<evidence type="ECO:0000313" key="3">
    <source>
        <dbReference type="EMBL" id="QXJ23981.1"/>
    </source>
</evidence>
<dbReference type="PANTHER" id="PTHR35526:SF3">
    <property type="entry name" value="ANTI-SIGMA-F FACTOR RSBW"/>
    <property type="match status" value="1"/>
</dbReference>
<feature type="domain" description="Histidine kinase/HSP90-like ATPase" evidence="2">
    <location>
        <begin position="10"/>
        <end position="94"/>
    </location>
</feature>
<evidence type="ECO:0000259" key="2">
    <source>
        <dbReference type="Pfam" id="PF13581"/>
    </source>
</evidence>
<dbReference type="CDD" id="cd16936">
    <property type="entry name" value="HATPase_RsbW-like"/>
    <property type="match status" value="1"/>
</dbReference>
<dbReference type="PANTHER" id="PTHR35526">
    <property type="entry name" value="ANTI-SIGMA-F FACTOR RSBW-RELATED"/>
    <property type="match status" value="1"/>
</dbReference>
<reference evidence="3" key="1">
    <citation type="submission" date="2020-07" db="EMBL/GenBank/DDBJ databases">
        <authorList>
            <person name="Tarantini F.S."/>
            <person name="Hong K.W."/>
            <person name="Chan K.G."/>
        </authorList>
    </citation>
    <scope>NUCLEOTIDE SEQUENCE</scope>
    <source>
        <strain evidence="3">32-07</strain>
    </source>
</reference>
<protein>
    <submittedName>
        <fullName evidence="3">ATP-binding protein</fullName>
    </submittedName>
</protein>
<proteinExistence type="predicted"/>
<name>A0ABX8R082_9ACTN</name>
<keyword evidence="3" id="KW-0067">ATP-binding</keyword>
<dbReference type="EMBL" id="CP059572">
    <property type="protein sequence ID" value="QXJ23981.1"/>
    <property type="molecule type" value="Genomic_DNA"/>
</dbReference>
<dbReference type="InterPro" id="IPR050267">
    <property type="entry name" value="Anti-sigma-factor_SerPK"/>
</dbReference>
<evidence type="ECO:0000256" key="1">
    <source>
        <dbReference type="ARBA" id="ARBA00022527"/>
    </source>
</evidence>
<dbReference type="Proteomes" id="UP001049518">
    <property type="component" value="Chromosome"/>
</dbReference>
<sequence>MGVADDYVGRLVVTELVTNSYKHVGLGHIVVRVVCEERGGVVRIEVWDEGGGLPVVRPADDQAVSGRGLPLVIALVQEWGVRPLLEEGKVVWVRYAP</sequence>
<organism evidence="3 4">
    <name type="scientific">Actinomadura graeca</name>
    <dbReference type="NCBI Taxonomy" id="2750812"/>
    <lineage>
        <taxon>Bacteria</taxon>
        <taxon>Bacillati</taxon>
        <taxon>Actinomycetota</taxon>
        <taxon>Actinomycetes</taxon>
        <taxon>Streptosporangiales</taxon>
        <taxon>Thermomonosporaceae</taxon>
        <taxon>Actinomadura</taxon>
    </lineage>
</organism>
<evidence type="ECO:0000313" key="4">
    <source>
        <dbReference type="Proteomes" id="UP001049518"/>
    </source>
</evidence>
<dbReference type="InterPro" id="IPR003594">
    <property type="entry name" value="HATPase_dom"/>
</dbReference>
<accession>A0ABX8R082</accession>
<dbReference type="Gene3D" id="3.30.565.10">
    <property type="entry name" value="Histidine kinase-like ATPase, C-terminal domain"/>
    <property type="match status" value="1"/>
</dbReference>
<keyword evidence="4" id="KW-1185">Reference proteome</keyword>
<keyword evidence="1" id="KW-0418">Kinase</keyword>
<keyword evidence="1" id="KW-0723">Serine/threonine-protein kinase</keyword>
<dbReference type="Pfam" id="PF13581">
    <property type="entry name" value="HATPase_c_2"/>
    <property type="match status" value="1"/>
</dbReference>
<dbReference type="InterPro" id="IPR036890">
    <property type="entry name" value="HATPase_C_sf"/>
</dbReference>
<dbReference type="GO" id="GO:0005524">
    <property type="term" value="F:ATP binding"/>
    <property type="evidence" value="ECO:0007669"/>
    <property type="project" value="UniProtKB-KW"/>
</dbReference>
<dbReference type="SUPFAM" id="SSF55874">
    <property type="entry name" value="ATPase domain of HSP90 chaperone/DNA topoisomerase II/histidine kinase"/>
    <property type="match status" value="1"/>
</dbReference>
<gene>
    <name evidence="3" type="ORF">AGRA3207_005222</name>
</gene>